<dbReference type="PANTHER" id="PTHR24074">
    <property type="entry name" value="CO-CHAPERONE PROTEIN DJLA"/>
    <property type="match status" value="1"/>
</dbReference>
<dbReference type="Gene3D" id="1.10.287.110">
    <property type="entry name" value="DnaJ domain"/>
    <property type="match status" value="1"/>
</dbReference>
<dbReference type="Proteomes" id="UP000278962">
    <property type="component" value="Unassembled WGS sequence"/>
</dbReference>
<proteinExistence type="predicted"/>
<dbReference type="InterPro" id="IPR036869">
    <property type="entry name" value="J_dom_sf"/>
</dbReference>
<feature type="domain" description="J" evidence="1">
    <location>
        <begin position="6"/>
        <end position="63"/>
    </location>
</feature>
<evidence type="ECO:0000313" key="3">
    <source>
        <dbReference type="Proteomes" id="UP000278962"/>
    </source>
</evidence>
<dbReference type="EMBL" id="RBIL01000002">
    <property type="protein sequence ID" value="RKQ86167.1"/>
    <property type="molecule type" value="Genomic_DNA"/>
</dbReference>
<dbReference type="PROSITE" id="PS50076">
    <property type="entry name" value="DNAJ_2"/>
    <property type="match status" value="1"/>
</dbReference>
<organism evidence="2 3">
    <name type="scientific">Solirubrobacter pauli</name>
    <dbReference type="NCBI Taxonomy" id="166793"/>
    <lineage>
        <taxon>Bacteria</taxon>
        <taxon>Bacillati</taxon>
        <taxon>Actinomycetota</taxon>
        <taxon>Thermoleophilia</taxon>
        <taxon>Solirubrobacterales</taxon>
        <taxon>Solirubrobacteraceae</taxon>
        <taxon>Solirubrobacter</taxon>
    </lineage>
</organism>
<protein>
    <submittedName>
        <fullName evidence="2">DnaJ-like protein</fullName>
    </submittedName>
</protein>
<dbReference type="InterPro" id="IPR001623">
    <property type="entry name" value="DnaJ_domain"/>
</dbReference>
<dbReference type="SUPFAM" id="SSF46565">
    <property type="entry name" value="Chaperone J-domain"/>
    <property type="match status" value="1"/>
</dbReference>
<name>A0A660KWS3_9ACTN</name>
<accession>A0A660KWS3</accession>
<evidence type="ECO:0000259" key="1">
    <source>
        <dbReference type="PROSITE" id="PS50076"/>
    </source>
</evidence>
<gene>
    <name evidence="2" type="ORF">C8N24_4177</name>
</gene>
<dbReference type="InterPro" id="IPR050817">
    <property type="entry name" value="DjlA_DnaK_co-chaperone"/>
</dbReference>
<comment type="caution">
    <text evidence="2">The sequence shown here is derived from an EMBL/GenBank/DDBJ whole genome shotgun (WGS) entry which is preliminary data.</text>
</comment>
<keyword evidence="3" id="KW-1185">Reference proteome</keyword>
<dbReference type="SMART" id="SM00271">
    <property type="entry name" value="DnaJ"/>
    <property type="match status" value="1"/>
</dbReference>
<dbReference type="AlphaFoldDB" id="A0A660KWS3"/>
<reference evidence="2 3" key="1">
    <citation type="submission" date="2018-10" db="EMBL/GenBank/DDBJ databases">
        <title>Genomic Encyclopedia of Archaeal and Bacterial Type Strains, Phase II (KMG-II): from individual species to whole genera.</title>
        <authorList>
            <person name="Goeker M."/>
        </authorList>
    </citation>
    <scope>NUCLEOTIDE SEQUENCE [LARGE SCALE GENOMIC DNA]</scope>
    <source>
        <strain evidence="2 3">DSM 14954</strain>
    </source>
</reference>
<dbReference type="CDD" id="cd06257">
    <property type="entry name" value="DnaJ"/>
    <property type="match status" value="1"/>
</dbReference>
<evidence type="ECO:0000313" key="2">
    <source>
        <dbReference type="EMBL" id="RKQ86167.1"/>
    </source>
</evidence>
<sequence length="113" mass="12564">MRVAKDPYRVLGIPHGASAAVVVDAYRRLAKEHHPDRNGNSADSTQRFQEIQLAFEDLRSRPAPEGTIEERLARLQAELEPQGPHERGEDPSVTRVNSLIDGLDDLASSLDRL</sequence>
<dbReference type="Pfam" id="PF00226">
    <property type="entry name" value="DnaJ"/>
    <property type="match status" value="1"/>
</dbReference>
<dbReference type="PRINTS" id="PR00625">
    <property type="entry name" value="JDOMAIN"/>
</dbReference>